<sequence length="173" mass="19606">MRRENRVHSASKRAWLLGLAVLLCFLCPVEMEAQDVDPAMFPVLSYRPLDLGAIHALVGDSGKSEEGWAADPLRIALRIHPVADVKFLNIRQKRDRSECALHAVVTIVEEGFLDDQMRGRWTQYRFQRKGCKAIWKITEAREAFLCGMEGHQNVFLKELCPSESRSVSGEGRP</sequence>
<dbReference type="AlphaFoldDB" id="A0A1W1XEJ9"/>
<evidence type="ECO:0000313" key="2">
    <source>
        <dbReference type="Proteomes" id="UP000192783"/>
    </source>
</evidence>
<dbReference type="EMBL" id="FWXF01000005">
    <property type="protein sequence ID" value="SMC21911.1"/>
    <property type="molecule type" value="Genomic_DNA"/>
</dbReference>
<protein>
    <submittedName>
        <fullName evidence="1">Uncharacterized protein</fullName>
    </submittedName>
</protein>
<keyword evidence="2" id="KW-1185">Reference proteome</keyword>
<proteinExistence type="predicted"/>
<name>A0A1W1XEJ9_9BACT</name>
<accession>A0A1W1XEJ9</accession>
<dbReference type="Proteomes" id="UP000192783">
    <property type="component" value="Unassembled WGS sequence"/>
</dbReference>
<evidence type="ECO:0000313" key="1">
    <source>
        <dbReference type="EMBL" id="SMC21911.1"/>
    </source>
</evidence>
<organism evidence="1 2">
    <name type="scientific">Desulfacinum hydrothermale DSM 13146</name>
    <dbReference type="NCBI Taxonomy" id="1121390"/>
    <lineage>
        <taxon>Bacteria</taxon>
        <taxon>Pseudomonadati</taxon>
        <taxon>Thermodesulfobacteriota</taxon>
        <taxon>Syntrophobacteria</taxon>
        <taxon>Syntrophobacterales</taxon>
        <taxon>Syntrophobacteraceae</taxon>
        <taxon>Desulfacinum</taxon>
    </lineage>
</organism>
<gene>
    <name evidence="1" type="ORF">SAMN02746041_01311</name>
</gene>
<reference evidence="1 2" key="1">
    <citation type="submission" date="2017-04" db="EMBL/GenBank/DDBJ databases">
        <authorList>
            <person name="Afonso C.L."/>
            <person name="Miller P.J."/>
            <person name="Scott M.A."/>
            <person name="Spackman E."/>
            <person name="Goraichik I."/>
            <person name="Dimitrov K.M."/>
            <person name="Suarez D.L."/>
            <person name="Swayne D.E."/>
        </authorList>
    </citation>
    <scope>NUCLEOTIDE SEQUENCE [LARGE SCALE GENOMIC DNA]</scope>
    <source>
        <strain evidence="1 2">DSM 13146</strain>
    </source>
</reference>